<dbReference type="CDD" id="cd00751">
    <property type="entry name" value="thiolase"/>
    <property type="match status" value="1"/>
</dbReference>
<dbReference type="PANTHER" id="PTHR43365">
    <property type="entry name" value="BLR7806 PROTEIN"/>
    <property type="match status" value="1"/>
</dbReference>
<dbReference type="Pfam" id="PF00108">
    <property type="entry name" value="Thiolase_N"/>
    <property type="match status" value="1"/>
</dbReference>
<dbReference type="PROSITE" id="PS00099">
    <property type="entry name" value="THIOLASE_3"/>
    <property type="match status" value="1"/>
</dbReference>
<accession>A0ABP8LMA0</accession>
<keyword evidence="3 4" id="KW-0012">Acyltransferase</keyword>
<evidence type="ECO:0000256" key="2">
    <source>
        <dbReference type="ARBA" id="ARBA00022679"/>
    </source>
</evidence>
<dbReference type="InterPro" id="IPR016039">
    <property type="entry name" value="Thiolase-like"/>
</dbReference>
<dbReference type="InterPro" id="IPR020616">
    <property type="entry name" value="Thiolase_N"/>
</dbReference>
<evidence type="ECO:0000313" key="8">
    <source>
        <dbReference type="Proteomes" id="UP001500622"/>
    </source>
</evidence>
<evidence type="ECO:0000256" key="1">
    <source>
        <dbReference type="ARBA" id="ARBA00010982"/>
    </source>
</evidence>
<protein>
    <submittedName>
        <fullName evidence="7">Thiolase family protein</fullName>
    </submittedName>
</protein>
<sequence length="388" mass="41233">MRGREVVIADAVRTPIGRGHPEKGYYRDRHASTLLAHTYTALLERSGLPSDRVGDVVAGCGSQFGEQGRNIARNAWLEGGHSLTVAGMTLDRQCGAGQEGVAVSAALIASGIQDITIGSGVEHMGHLSFQAIQETAQRWGDPYSAALRARYPLVSQGQSSELMAQHWGLSRTELDEFALRSHRRAEHATGAGWFANEVVPVTIEEEVVTRDQGIRPDTSMDKLAALRPAFDENGSTTAGNASQVSDGAAAVLLASREMAGEHGLAARARIVDHVAVGVDPVLMLSGPIDATRRLLQRQGLSAQDIDRYEVNEAFATVPLAWMRELGVEADRVNVAGGAIALGHPLGCTGARLFATLLNELERSDGQFGIVTMCCAGGLGTATLIERLP</sequence>
<dbReference type="NCBIfam" id="TIGR01930">
    <property type="entry name" value="AcCoA-C-Actrans"/>
    <property type="match status" value="1"/>
</dbReference>
<dbReference type="RefSeq" id="WP_345217955.1">
    <property type="nucleotide sequence ID" value="NZ_BAABGN010000013.1"/>
</dbReference>
<keyword evidence="8" id="KW-1185">Reference proteome</keyword>
<dbReference type="InterPro" id="IPR020610">
    <property type="entry name" value="Thiolase_AS"/>
</dbReference>
<dbReference type="InterPro" id="IPR020617">
    <property type="entry name" value="Thiolase_C"/>
</dbReference>
<feature type="domain" description="Thiolase C-terminal" evidence="6">
    <location>
        <begin position="266"/>
        <end position="386"/>
    </location>
</feature>
<dbReference type="EMBL" id="BAABGN010000013">
    <property type="protein sequence ID" value="GAA4431104.1"/>
    <property type="molecule type" value="Genomic_DNA"/>
</dbReference>
<evidence type="ECO:0000259" key="6">
    <source>
        <dbReference type="Pfam" id="PF02803"/>
    </source>
</evidence>
<dbReference type="InterPro" id="IPR002155">
    <property type="entry name" value="Thiolase"/>
</dbReference>
<dbReference type="Gene3D" id="3.40.47.10">
    <property type="match status" value="2"/>
</dbReference>
<dbReference type="InterPro" id="IPR020613">
    <property type="entry name" value="Thiolase_CS"/>
</dbReference>
<name>A0ABP8LMA0_9MICO</name>
<feature type="domain" description="Thiolase N-terminal" evidence="5">
    <location>
        <begin position="6"/>
        <end position="256"/>
    </location>
</feature>
<dbReference type="PROSITE" id="PS00737">
    <property type="entry name" value="THIOLASE_2"/>
    <property type="match status" value="1"/>
</dbReference>
<dbReference type="SUPFAM" id="SSF53901">
    <property type="entry name" value="Thiolase-like"/>
    <property type="match status" value="2"/>
</dbReference>
<dbReference type="Proteomes" id="UP001500622">
    <property type="component" value="Unassembled WGS sequence"/>
</dbReference>
<comment type="similarity">
    <text evidence="1 4">Belongs to the thiolase-like superfamily. Thiolase family.</text>
</comment>
<dbReference type="Pfam" id="PF02803">
    <property type="entry name" value="Thiolase_C"/>
    <property type="match status" value="1"/>
</dbReference>
<reference evidence="8" key="1">
    <citation type="journal article" date="2019" name="Int. J. Syst. Evol. Microbiol.">
        <title>The Global Catalogue of Microorganisms (GCM) 10K type strain sequencing project: providing services to taxonomists for standard genome sequencing and annotation.</title>
        <authorList>
            <consortium name="The Broad Institute Genomics Platform"/>
            <consortium name="The Broad Institute Genome Sequencing Center for Infectious Disease"/>
            <person name="Wu L."/>
            <person name="Ma J."/>
        </authorList>
    </citation>
    <scope>NUCLEOTIDE SEQUENCE [LARGE SCALE GENOMIC DNA]</scope>
    <source>
        <strain evidence="8">JCM 17810</strain>
    </source>
</reference>
<evidence type="ECO:0000313" key="7">
    <source>
        <dbReference type="EMBL" id="GAA4431104.1"/>
    </source>
</evidence>
<organism evidence="7 8">
    <name type="scientific">Georgenia halophila</name>
    <dbReference type="NCBI Taxonomy" id="620889"/>
    <lineage>
        <taxon>Bacteria</taxon>
        <taxon>Bacillati</taxon>
        <taxon>Actinomycetota</taxon>
        <taxon>Actinomycetes</taxon>
        <taxon>Micrococcales</taxon>
        <taxon>Bogoriellaceae</taxon>
        <taxon>Georgenia</taxon>
    </lineage>
</organism>
<evidence type="ECO:0000259" key="5">
    <source>
        <dbReference type="Pfam" id="PF00108"/>
    </source>
</evidence>
<evidence type="ECO:0000256" key="4">
    <source>
        <dbReference type="RuleBase" id="RU003557"/>
    </source>
</evidence>
<dbReference type="PIRSF" id="PIRSF000429">
    <property type="entry name" value="Ac-CoA_Ac_transf"/>
    <property type="match status" value="1"/>
</dbReference>
<proteinExistence type="inferred from homology"/>
<comment type="caution">
    <text evidence="7">The sequence shown here is derived from an EMBL/GenBank/DDBJ whole genome shotgun (WGS) entry which is preliminary data.</text>
</comment>
<keyword evidence="2 4" id="KW-0808">Transferase</keyword>
<dbReference type="PANTHER" id="PTHR43365:SF1">
    <property type="entry name" value="ACETYL-COA C-ACYLTRANSFERASE"/>
    <property type="match status" value="1"/>
</dbReference>
<evidence type="ECO:0000256" key="3">
    <source>
        <dbReference type="ARBA" id="ARBA00023315"/>
    </source>
</evidence>
<gene>
    <name evidence="7" type="ORF">GCM10023169_35300</name>
</gene>